<accession>A0A6A7KAL4</accession>
<reference evidence="2 3" key="1">
    <citation type="submission" date="2019-10" db="EMBL/GenBank/DDBJ databases">
        <title>Alkalibaculum tamaniensis sp.nov., a new alkaliphilic acetogen, isolated on methoxylated aromatics from a mud volcano.</title>
        <authorList>
            <person name="Khomyakova M.A."/>
            <person name="Merkel A.Y."/>
            <person name="Bonch-Osmolovskaya E.A."/>
            <person name="Slobodkin A.I."/>
        </authorList>
    </citation>
    <scope>NUCLEOTIDE SEQUENCE [LARGE SCALE GENOMIC DNA]</scope>
    <source>
        <strain evidence="2 3">M08DMB</strain>
    </source>
</reference>
<dbReference type="Proteomes" id="UP000440004">
    <property type="component" value="Unassembled WGS sequence"/>
</dbReference>
<evidence type="ECO:0000313" key="3">
    <source>
        <dbReference type="Proteomes" id="UP000440004"/>
    </source>
</evidence>
<gene>
    <name evidence="2" type="ORF">GC105_12240</name>
</gene>
<dbReference type="RefSeq" id="WP_152805181.1">
    <property type="nucleotide sequence ID" value="NZ_WHNX01000020.1"/>
</dbReference>
<dbReference type="Gene3D" id="3.20.20.210">
    <property type="match status" value="1"/>
</dbReference>
<dbReference type="SUPFAM" id="SSF51726">
    <property type="entry name" value="UROD/MetE-like"/>
    <property type="match status" value="1"/>
</dbReference>
<protein>
    <recommendedName>
        <fullName evidence="1">Uroporphyrinogen decarboxylase (URO-D) domain-containing protein</fullName>
    </recommendedName>
</protein>
<evidence type="ECO:0000313" key="2">
    <source>
        <dbReference type="EMBL" id="MPW26558.1"/>
    </source>
</evidence>
<dbReference type="EMBL" id="WHNX01000020">
    <property type="protein sequence ID" value="MPW26558.1"/>
    <property type="molecule type" value="Genomic_DNA"/>
</dbReference>
<dbReference type="InterPro" id="IPR038071">
    <property type="entry name" value="UROD/MetE-like_sf"/>
</dbReference>
<sequence>MSTKKEERNQIFTDLFTGKRPSRIPVTLTMNIEAALEYYGYSMLRDLYNSKLCYEVADRLAAELDSDLIPVSPASTNAAVHRYVKNQFMVPGNDGFFQHPDISPMEVDEYPEFNKNPFEFIVNKIVPRVNKVFDTEPDLGYIRMAAAKKVVNEQYIGMNQKLSDKHERGDVSKIIAGAFAPFDYIADYIRSFSTMMLDMRRRPDWVLEACEGALAYEVSKIQALPDPQSGVFSEVFLPLHMAPYMRTKDVEKFYWPTYKKIIRAIQEKGFIPHVFYENDWSPHLDLLEDMPGMHVAKFESPAPELLAKKVPSRNVISGVYPFSIIRSGKKQEVIDEAKRIIDILGPGGNLILNPNKRFIRAADLNVENIRTFIESVREYGTY</sequence>
<dbReference type="InterPro" id="IPR000257">
    <property type="entry name" value="Uroporphyrinogen_deCOase"/>
</dbReference>
<proteinExistence type="predicted"/>
<name>A0A6A7KAL4_9FIRM</name>
<evidence type="ECO:0000259" key="1">
    <source>
        <dbReference type="Pfam" id="PF01208"/>
    </source>
</evidence>
<dbReference type="GO" id="GO:0004853">
    <property type="term" value="F:uroporphyrinogen decarboxylase activity"/>
    <property type="evidence" value="ECO:0007669"/>
    <property type="project" value="InterPro"/>
</dbReference>
<organism evidence="2 3">
    <name type="scientific">Alkalibaculum sporogenes</name>
    <dbReference type="NCBI Taxonomy" id="2655001"/>
    <lineage>
        <taxon>Bacteria</taxon>
        <taxon>Bacillati</taxon>
        <taxon>Bacillota</taxon>
        <taxon>Clostridia</taxon>
        <taxon>Eubacteriales</taxon>
        <taxon>Eubacteriaceae</taxon>
        <taxon>Alkalibaculum</taxon>
    </lineage>
</organism>
<keyword evidence="3" id="KW-1185">Reference proteome</keyword>
<dbReference type="GO" id="GO:0006779">
    <property type="term" value="P:porphyrin-containing compound biosynthetic process"/>
    <property type="evidence" value="ECO:0007669"/>
    <property type="project" value="InterPro"/>
</dbReference>
<dbReference type="Pfam" id="PF01208">
    <property type="entry name" value="URO-D"/>
    <property type="match status" value="1"/>
</dbReference>
<feature type="domain" description="Uroporphyrinogen decarboxylase (URO-D)" evidence="1">
    <location>
        <begin position="167"/>
        <end position="379"/>
    </location>
</feature>
<dbReference type="AlphaFoldDB" id="A0A6A7KAL4"/>
<comment type="caution">
    <text evidence="2">The sequence shown here is derived from an EMBL/GenBank/DDBJ whole genome shotgun (WGS) entry which is preliminary data.</text>
</comment>